<accession>A0A7S3Y5K9</accession>
<keyword evidence="1" id="KW-0560">Oxidoreductase</keyword>
<dbReference type="PANTHER" id="PTHR43157:SF31">
    <property type="entry name" value="PHOSPHATIDYLINOSITOL-GLYCAN BIOSYNTHESIS CLASS F PROTEIN"/>
    <property type="match status" value="1"/>
</dbReference>
<dbReference type="Gene3D" id="3.40.50.720">
    <property type="entry name" value="NAD(P)-binding Rossmann-like Domain"/>
    <property type="match status" value="1"/>
</dbReference>
<evidence type="ECO:0000313" key="4">
    <source>
        <dbReference type="EMBL" id="CAE0641712.1"/>
    </source>
</evidence>
<keyword evidence="3" id="KW-1133">Transmembrane helix</keyword>
<feature type="transmembrane region" description="Helical" evidence="3">
    <location>
        <begin position="6"/>
        <end position="29"/>
    </location>
</feature>
<keyword evidence="3" id="KW-0812">Transmembrane</keyword>
<protein>
    <submittedName>
        <fullName evidence="4">Uncharacterized protein</fullName>
    </submittedName>
</protein>
<dbReference type="InterPro" id="IPR002347">
    <property type="entry name" value="SDR_fam"/>
</dbReference>
<dbReference type="SUPFAM" id="SSF51735">
    <property type="entry name" value="NAD(P)-binding Rossmann-fold domains"/>
    <property type="match status" value="1"/>
</dbReference>
<proteinExistence type="inferred from homology"/>
<dbReference type="Pfam" id="PF00106">
    <property type="entry name" value="adh_short"/>
    <property type="match status" value="1"/>
</dbReference>
<name>A0A7S3Y5K9_HETAK</name>
<dbReference type="PANTHER" id="PTHR43157">
    <property type="entry name" value="PHOSPHATIDYLINOSITOL-GLYCAN BIOSYNTHESIS CLASS F PROTEIN-RELATED"/>
    <property type="match status" value="1"/>
</dbReference>
<dbReference type="AlphaFoldDB" id="A0A7S3Y5K9"/>
<organism evidence="4">
    <name type="scientific">Heterosigma akashiwo</name>
    <name type="common">Chromophytic alga</name>
    <name type="synonym">Heterosigma carterae</name>
    <dbReference type="NCBI Taxonomy" id="2829"/>
    <lineage>
        <taxon>Eukaryota</taxon>
        <taxon>Sar</taxon>
        <taxon>Stramenopiles</taxon>
        <taxon>Ochrophyta</taxon>
        <taxon>Raphidophyceae</taxon>
        <taxon>Chattonellales</taxon>
        <taxon>Chattonellaceae</taxon>
        <taxon>Heterosigma</taxon>
    </lineage>
</organism>
<evidence type="ECO:0000256" key="2">
    <source>
        <dbReference type="RuleBase" id="RU000363"/>
    </source>
</evidence>
<gene>
    <name evidence="4" type="ORF">HAKA00212_LOCUS20540</name>
</gene>
<comment type="similarity">
    <text evidence="2">Belongs to the short-chain dehydrogenases/reductases (SDR) family.</text>
</comment>
<keyword evidence="3" id="KW-0472">Membrane</keyword>
<dbReference type="PRINTS" id="PR00081">
    <property type="entry name" value="GDHRDH"/>
</dbReference>
<evidence type="ECO:0000256" key="1">
    <source>
        <dbReference type="ARBA" id="ARBA00023002"/>
    </source>
</evidence>
<sequence>MAPTALSWLGIVPATLSWLVISFPMSIFWRKKPIADPHMDMRGKTVIVTGANCGIGFRSAAWLSKMGATVILACRSTERGLAAEKAIKEELETPLASFPYRDTGRVVFHKLDLGDFESIRSFASTICQGYMNIDVLINNAGLNDGKMTKQGLDEVFGVNFLGHFLLTILLLEKLKNNFRGARIINVSSVVHRFSPSKPDFEASANGMDKMHNYQNSKLAMVLFTKELRRRLKGTQVSAYAVSPGAVRSEIWRSWRGLPRAALNAAMAALFLDTDQGAAPSIHCAAAPPAALGTHLYHCPYLTAPACPLPFEMLGPYAGALPSRPSLPDNEPEISADLWKLSCRITGVDIEGEKAYGKESLS</sequence>
<reference evidence="4" key="1">
    <citation type="submission" date="2021-01" db="EMBL/GenBank/DDBJ databases">
        <authorList>
            <person name="Corre E."/>
            <person name="Pelletier E."/>
            <person name="Niang G."/>
            <person name="Scheremetjew M."/>
            <person name="Finn R."/>
            <person name="Kale V."/>
            <person name="Holt S."/>
            <person name="Cochrane G."/>
            <person name="Meng A."/>
            <person name="Brown T."/>
            <person name="Cohen L."/>
        </authorList>
    </citation>
    <scope>NUCLEOTIDE SEQUENCE</scope>
    <source>
        <strain evidence="4">CCMP3107</strain>
    </source>
</reference>
<dbReference type="GO" id="GO:0016491">
    <property type="term" value="F:oxidoreductase activity"/>
    <property type="evidence" value="ECO:0007669"/>
    <property type="project" value="UniProtKB-KW"/>
</dbReference>
<dbReference type="PRINTS" id="PR00080">
    <property type="entry name" value="SDRFAMILY"/>
</dbReference>
<dbReference type="EMBL" id="HBIU01045674">
    <property type="protein sequence ID" value="CAE0641712.1"/>
    <property type="molecule type" value="Transcribed_RNA"/>
</dbReference>
<dbReference type="InterPro" id="IPR036291">
    <property type="entry name" value="NAD(P)-bd_dom_sf"/>
</dbReference>
<evidence type="ECO:0000256" key="3">
    <source>
        <dbReference type="SAM" id="Phobius"/>
    </source>
</evidence>